<evidence type="ECO:0000313" key="3">
    <source>
        <dbReference type="Proteomes" id="UP001218218"/>
    </source>
</evidence>
<evidence type="ECO:0000256" key="1">
    <source>
        <dbReference type="SAM" id="MobiDB-lite"/>
    </source>
</evidence>
<gene>
    <name evidence="2" type="ORF">DFH08DRAFT_966671</name>
</gene>
<keyword evidence="3" id="KW-1185">Reference proteome</keyword>
<proteinExistence type="predicted"/>
<feature type="compositionally biased region" description="Polar residues" evidence="1">
    <location>
        <begin position="108"/>
        <end position="134"/>
    </location>
</feature>
<organism evidence="2 3">
    <name type="scientific">Mycena albidolilacea</name>
    <dbReference type="NCBI Taxonomy" id="1033008"/>
    <lineage>
        <taxon>Eukaryota</taxon>
        <taxon>Fungi</taxon>
        <taxon>Dikarya</taxon>
        <taxon>Basidiomycota</taxon>
        <taxon>Agaricomycotina</taxon>
        <taxon>Agaricomycetes</taxon>
        <taxon>Agaricomycetidae</taxon>
        <taxon>Agaricales</taxon>
        <taxon>Marasmiineae</taxon>
        <taxon>Mycenaceae</taxon>
        <taxon>Mycena</taxon>
    </lineage>
</organism>
<dbReference type="EMBL" id="JARIHO010000036">
    <property type="protein sequence ID" value="KAJ7330919.1"/>
    <property type="molecule type" value="Genomic_DNA"/>
</dbReference>
<name>A0AAD6ZN25_9AGAR</name>
<sequence length="147" mass="16182">MAHPPDVLGDKHIVGVYGDNHFQNHKIVPFTQIHYRERQSREASEGMSYLKLSSGNSAVLQTALTILVLFQVGLLQQAILEALTPVVFGISVLPIHLRIGLGWTMESTNTPASTSTEMTISLSPSMRRGGQQSVVERGKPRRSNIFS</sequence>
<dbReference type="AlphaFoldDB" id="A0AAD6ZN25"/>
<dbReference type="Proteomes" id="UP001218218">
    <property type="component" value="Unassembled WGS sequence"/>
</dbReference>
<feature type="region of interest" description="Disordered" evidence="1">
    <location>
        <begin position="108"/>
        <end position="147"/>
    </location>
</feature>
<evidence type="ECO:0000313" key="2">
    <source>
        <dbReference type="EMBL" id="KAJ7330919.1"/>
    </source>
</evidence>
<accession>A0AAD6ZN25</accession>
<reference evidence="2" key="1">
    <citation type="submission" date="2023-03" db="EMBL/GenBank/DDBJ databases">
        <title>Massive genome expansion in bonnet fungi (Mycena s.s.) driven by repeated elements and novel gene families across ecological guilds.</title>
        <authorList>
            <consortium name="Lawrence Berkeley National Laboratory"/>
            <person name="Harder C.B."/>
            <person name="Miyauchi S."/>
            <person name="Viragh M."/>
            <person name="Kuo A."/>
            <person name="Thoen E."/>
            <person name="Andreopoulos B."/>
            <person name="Lu D."/>
            <person name="Skrede I."/>
            <person name="Drula E."/>
            <person name="Henrissat B."/>
            <person name="Morin E."/>
            <person name="Kohler A."/>
            <person name="Barry K."/>
            <person name="LaButti K."/>
            <person name="Morin E."/>
            <person name="Salamov A."/>
            <person name="Lipzen A."/>
            <person name="Mereny Z."/>
            <person name="Hegedus B."/>
            <person name="Baldrian P."/>
            <person name="Stursova M."/>
            <person name="Weitz H."/>
            <person name="Taylor A."/>
            <person name="Grigoriev I.V."/>
            <person name="Nagy L.G."/>
            <person name="Martin F."/>
            <person name="Kauserud H."/>
        </authorList>
    </citation>
    <scope>NUCLEOTIDE SEQUENCE</scope>
    <source>
        <strain evidence="2">CBHHK002</strain>
    </source>
</reference>
<comment type="caution">
    <text evidence="2">The sequence shown here is derived from an EMBL/GenBank/DDBJ whole genome shotgun (WGS) entry which is preliminary data.</text>
</comment>
<protein>
    <submittedName>
        <fullName evidence="2">Uncharacterized protein</fullName>
    </submittedName>
</protein>